<evidence type="ECO:0000313" key="4">
    <source>
        <dbReference type="Proteomes" id="UP000747542"/>
    </source>
</evidence>
<evidence type="ECO:0000259" key="2">
    <source>
        <dbReference type="Pfam" id="PF04218"/>
    </source>
</evidence>
<accession>A0A8J5K053</accession>
<organism evidence="3 4">
    <name type="scientific">Homarus americanus</name>
    <name type="common">American lobster</name>
    <dbReference type="NCBI Taxonomy" id="6706"/>
    <lineage>
        <taxon>Eukaryota</taxon>
        <taxon>Metazoa</taxon>
        <taxon>Ecdysozoa</taxon>
        <taxon>Arthropoda</taxon>
        <taxon>Crustacea</taxon>
        <taxon>Multicrustacea</taxon>
        <taxon>Malacostraca</taxon>
        <taxon>Eumalacostraca</taxon>
        <taxon>Eucarida</taxon>
        <taxon>Decapoda</taxon>
        <taxon>Pleocyemata</taxon>
        <taxon>Astacidea</taxon>
        <taxon>Nephropoidea</taxon>
        <taxon>Nephropidae</taxon>
        <taxon>Homarus</taxon>
    </lineage>
</organism>
<dbReference type="GO" id="GO:0003677">
    <property type="term" value="F:DNA binding"/>
    <property type="evidence" value="ECO:0007669"/>
    <property type="project" value="UniProtKB-KW"/>
</dbReference>
<dbReference type="InterPro" id="IPR007889">
    <property type="entry name" value="HTH_Psq"/>
</dbReference>
<name>A0A8J5K053_HOMAM</name>
<protein>
    <submittedName>
        <fullName evidence="3">CENPB DNA-binding domain containing protein 1-like 7</fullName>
    </submittedName>
</protein>
<dbReference type="Proteomes" id="UP000747542">
    <property type="component" value="Unassembled WGS sequence"/>
</dbReference>
<evidence type="ECO:0000256" key="1">
    <source>
        <dbReference type="ARBA" id="ARBA00004123"/>
    </source>
</evidence>
<dbReference type="InterPro" id="IPR009057">
    <property type="entry name" value="Homeodomain-like_sf"/>
</dbReference>
<dbReference type="InterPro" id="IPR036388">
    <property type="entry name" value="WH-like_DNA-bd_sf"/>
</dbReference>
<evidence type="ECO:0000313" key="3">
    <source>
        <dbReference type="EMBL" id="KAG7164909.1"/>
    </source>
</evidence>
<proteinExistence type="predicted"/>
<feature type="domain" description="HTH psq-type" evidence="2">
    <location>
        <begin position="87"/>
        <end position="137"/>
    </location>
</feature>
<sequence length="224" mass="24510">MSPNDVALLLTTCMSPNDVALLLTTCMSPNDVALLLTTCMSSNDVALLLTTCMSPNDVALLLTTCMSSNDVAPLITTSTKTPSNVAKRSRVAITLDVKLDIVKRHEHGEGTSVIGRVHGLAPSTVHSIVKSANKIKEMAGSATPLTGTKVKRFHDAEMESMERMLSTWIDDQTQRLKTPLSQRMIQQKAVENNSFQCKLTAIRWLTTLAVVMRVRWLTTLAVKE</sequence>
<comment type="subcellular location">
    <subcellularLocation>
        <location evidence="1">Nucleus</location>
    </subcellularLocation>
</comment>
<keyword evidence="3" id="KW-0238">DNA-binding</keyword>
<keyword evidence="4" id="KW-1185">Reference proteome</keyword>
<comment type="caution">
    <text evidence="3">The sequence shown here is derived from an EMBL/GenBank/DDBJ whole genome shotgun (WGS) entry which is preliminary data.</text>
</comment>
<dbReference type="Gene3D" id="1.10.10.10">
    <property type="entry name" value="Winged helix-like DNA-binding domain superfamily/Winged helix DNA-binding domain"/>
    <property type="match status" value="1"/>
</dbReference>
<dbReference type="GO" id="GO:0005634">
    <property type="term" value="C:nucleus"/>
    <property type="evidence" value="ECO:0007669"/>
    <property type="project" value="UniProtKB-SubCell"/>
</dbReference>
<dbReference type="EMBL" id="JAHLQT010024908">
    <property type="protein sequence ID" value="KAG7164909.1"/>
    <property type="molecule type" value="Genomic_DNA"/>
</dbReference>
<dbReference type="SUPFAM" id="SSF46689">
    <property type="entry name" value="Homeodomain-like"/>
    <property type="match status" value="1"/>
</dbReference>
<gene>
    <name evidence="3" type="primary">CENPBD1-L7</name>
    <name evidence="3" type="ORF">Hamer_G017317</name>
</gene>
<dbReference type="Pfam" id="PF04218">
    <property type="entry name" value="CENP-B_N"/>
    <property type="match status" value="1"/>
</dbReference>
<reference evidence="3" key="1">
    <citation type="journal article" date="2021" name="Sci. Adv.">
        <title>The American lobster genome reveals insights on longevity, neural, and immune adaptations.</title>
        <authorList>
            <person name="Polinski J.M."/>
            <person name="Zimin A.V."/>
            <person name="Clark K.F."/>
            <person name="Kohn A.B."/>
            <person name="Sadowski N."/>
            <person name="Timp W."/>
            <person name="Ptitsyn A."/>
            <person name="Khanna P."/>
            <person name="Romanova D.Y."/>
            <person name="Williams P."/>
            <person name="Greenwood S.J."/>
            <person name="Moroz L.L."/>
            <person name="Walt D.R."/>
            <person name="Bodnar A.G."/>
        </authorList>
    </citation>
    <scope>NUCLEOTIDE SEQUENCE</scope>
    <source>
        <strain evidence="3">GMGI-L3</strain>
    </source>
</reference>
<dbReference type="AlphaFoldDB" id="A0A8J5K053"/>